<evidence type="ECO:0000256" key="2">
    <source>
        <dbReference type="ARBA" id="ARBA00022527"/>
    </source>
</evidence>
<name>A0A5N6PAA8_9ASTR</name>
<protein>
    <recommendedName>
        <fullName evidence="15">Protein kinase domain-containing protein</fullName>
    </recommendedName>
</protein>
<dbReference type="OrthoDB" id="2017114at2759"/>
<keyword evidence="4" id="KW-0808">Transferase</keyword>
<evidence type="ECO:0000256" key="3">
    <source>
        <dbReference type="ARBA" id="ARBA00022553"/>
    </source>
</evidence>
<feature type="chain" id="PRO_5024381284" description="Protein kinase domain-containing protein" evidence="14">
    <location>
        <begin position="22"/>
        <end position="832"/>
    </location>
</feature>
<evidence type="ECO:0000256" key="14">
    <source>
        <dbReference type="SAM" id="SignalP"/>
    </source>
</evidence>
<dbReference type="PANTHER" id="PTHR45631:SF202">
    <property type="entry name" value="SENESCENCE-INDUCED RECEPTOR-LIKE SERINE_THREONINE-PROTEIN KINASE"/>
    <property type="match status" value="1"/>
</dbReference>
<dbReference type="Gene3D" id="3.80.10.10">
    <property type="entry name" value="Ribonuclease Inhibitor"/>
    <property type="match status" value="1"/>
</dbReference>
<evidence type="ECO:0000256" key="5">
    <source>
        <dbReference type="ARBA" id="ARBA00022692"/>
    </source>
</evidence>
<dbReference type="PANTHER" id="PTHR45631">
    <property type="entry name" value="OS07G0107800 PROTEIN-RELATED"/>
    <property type="match status" value="1"/>
</dbReference>
<dbReference type="EMBL" id="SZYD01000005">
    <property type="protein sequence ID" value="KAD6118658.1"/>
    <property type="molecule type" value="Genomic_DNA"/>
</dbReference>
<evidence type="ECO:0000256" key="10">
    <source>
        <dbReference type="ARBA" id="ARBA00023136"/>
    </source>
</evidence>
<keyword evidence="3" id="KW-0597">Phosphoprotein</keyword>
<dbReference type="InterPro" id="IPR008271">
    <property type="entry name" value="Ser/Thr_kinase_AS"/>
</dbReference>
<dbReference type="InterPro" id="IPR001245">
    <property type="entry name" value="Ser-Thr/Tyr_kinase_cat_dom"/>
</dbReference>
<dbReference type="Proteomes" id="UP000326396">
    <property type="component" value="Linkage Group LG13"/>
</dbReference>
<dbReference type="SMART" id="SM00220">
    <property type="entry name" value="S_TKc"/>
    <property type="match status" value="1"/>
</dbReference>
<evidence type="ECO:0000256" key="1">
    <source>
        <dbReference type="ARBA" id="ARBA00004167"/>
    </source>
</evidence>
<dbReference type="PROSITE" id="PS50011">
    <property type="entry name" value="PROTEIN_KINASE_DOM"/>
    <property type="match status" value="1"/>
</dbReference>
<evidence type="ECO:0000256" key="4">
    <source>
        <dbReference type="ARBA" id="ARBA00022679"/>
    </source>
</evidence>
<dbReference type="InterPro" id="IPR000719">
    <property type="entry name" value="Prot_kinase_dom"/>
</dbReference>
<evidence type="ECO:0000313" key="16">
    <source>
        <dbReference type="EMBL" id="KAD6118658.1"/>
    </source>
</evidence>
<dbReference type="GO" id="GO:0005524">
    <property type="term" value="F:ATP binding"/>
    <property type="evidence" value="ECO:0007669"/>
    <property type="project" value="UniProtKB-UniRule"/>
</dbReference>
<dbReference type="Gene3D" id="1.10.510.10">
    <property type="entry name" value="Transferase(Phosphotransferase) domain 1"/>
    <property type="match status" value="1"/>
</dbReference>
<dbReference type="Gene3D" id="3.30.200.20">
    <property type="entry name" value="Phosphorylase Kinase, domain 1"/>
    <property type="match status" value="1"/>
</dbReference>
<dbReference type="FunFam" id="3.30.200.20:FF:000394">
    <property type="entry name" value="Leucine-rich repeat receptor-like protein kinase"/>
    <property type="match status" value="1"/>
</dbReference>
<dbReference type="Pfam" id="PF12819">
    <property type="entry name" value="Malectin_like"/>
    <property type="match status" value="1"/>
</dbReference>
<feature type="domain" description="Protein kinase" evidence="15">
    <location>
        <begin position="539"/>
        <end position="809"/>
    </location>
</feature>
<evidence type="ECO:0000256" key="8">
    <source>
        <dbReference type="ARBA" id="ARBA00022840"/>
    </source>
</evidence>
<accession>A0A5N6PAA8</accession>
<comment type="subcellular location">
    <subcellularLocation>
        <location evidence="1">Membrane</location>
        <topology evidence="1">Single-pass membrane protein</topology>
    </subcellularLocation>
</comment>
<dbReference type="SUPFAM" id="SSF56112">
    <property type="entry name" value="Protein kinase-like (PK-like)"/>
    <property type="match status" value="1"/>
</dbReference>
<keyword evidence="2" id="KW-0723">Serine/threonine-protein kinase</keyword>
<dbReference type="Gene3D" id="2.60.120.430">
    <property type="entry name" value="Galactose-binding lectin"/>
    <property type="match status" value="1"/>
</dbReference>
<keyword evidence="17" id="KW-1185">Reference proteome</keyword>
<sequence length="832" mass="93233">MKTVRSLFTVIILHVALMVHAQDDQSGFISIDCGIPEGSKYTDKRTGITYVSDAGFVEGGVSSDISATYNYDGLDLHLTTLRSFPQNNRNCYTLRPKQGKNNRYLIRLWFLYGNYDSQGQPPRFDVYLGADLWSKLYMPDPSEDYYLEIIHMAPSDYIHICLVNTGQGNPFVSAIELRLLDISMYEPLSTSLNLEQRRSYGSNERVRYADDKYDRIWYAYTIPGTRTIQTTSNTISPGPLQVPSKVMSTARTPTISTYNLLFTRNTTSTYIFYLHFAEVEILRSNQTREFNIFLNGNHLYGPFSPSTNTTSLKCTGPRITGFSANYKLEINKTPESTLPPLINALEIYIPMQFQLQKTEDQDVAAMWSIKSTYGLKRNWQGDPCVPHIYLWDGLECNYNDLGAAKIISLNLSSSRLSGEIVPALANLTMIESFNLIGNNFTRPLPVELLEKSKKGSLSLSNGEDKRSCLEGSCRNNEHKISRVIIVAIVIALAAVAILSTFAIVWIIKRQRKKALIKKMGGFTPRKQHFTYSEVVAITNNFQNEIGRGGFGRVFHGSVGNNQVAVKMLSESSSQGYKEFQAEVKLLMEIHHTNITSLVGYCDDNNHKGIMYDFMANGNLGKHLFAGNPNVLSWERRIQIGCDAAEGLAYLHHGCSPPIVHRDVKSSNILLNEGFQAKLADFGLSRSYPTEDASYVSSLKVAGTAGYLDPEYHSTNRLTEKTDVYSFGVVLLELITGRRALSDGINIVNWVKSPFEKGNVETIIDSRLEGHFDINTAWKMAETAMDCVSNPSVQRPTMNDVVVDLKHCLQAIKTLQTEPVSLNLESVSDICPR</sequence>
<keyword evidence="11" id="KW-0675">Receptor</keyword>
<keyword evidence="6 12" id="KW-0547">Nucleotide-binding</keyword>
<proteinExistence type="predicted"/>
<dbReference type="GO" id="GO:0016020">
    <property type="term" value="C:membrane"/>
    <property type="evidence" value="ECO:0007669"/>
    <property type="project" value="UniProtKB-SubCell"/>
</dbReference>
<keyword evidence="14" id="KW-0732">Signal</keyword>
<feature type="signal peptide" evidence="14">
    <location>
        <begin position="1"/>
        <end position="21"/>
    </location>
</feature>
<evidence type="ECO:0000313" key="17">
    <source>
        <dbReference type="Proteomes" id="UP000326396"/>
    </source>
</evidence>
<comment type="caution">
    <text evidence="16">The sequence shown here is derived from an EMBL/GenBank/DDBJ whole genome shotgun (WGS) entry which is preliminary data.</text>
</comment>
<dbReference type="InterPro" id="IPR017441">
    <property type="entry name" value="Protein_kinase_ATP_BS"/>
</dbReference>
<dbReference type="PROSITE" id="PS00108">
    <property type="entry name" value="PROTEIN_KINASE_ST"/>
    <property type="match status" value="1"/>
</dbReference>
<dbReference type="Pfam" id="PF07714">
    <property type="entry name" value="PK_Tyr_Ser-Thr"/>
    <property type="match status" value="1"/>
</dbReference>
<dbReference type="InterPro" id="IPR011009">
    <property type="entry name" value="Kinase-like_dom_sf"/>
</dbReference>
<evidence type="ECO:0000256" key="9">
    <source>
        <dbReference type="ARBA" id="ARBA00022989"/>
    </source>
</evidence>
<evidence type="ECO:0000256" key="12">
    <source>
        <dbReference type="PROSITE-ProRule" id="PRU10141"/>
    </source>
</evidence>
<reference evidence="16 17" key="1">
    <citation type="submission" date="2019-05" db="EMBL/GenBank/DDBJ databases">
        <title>Mikania micrantha, genome provides insights into the molecular mechanism of rapid growth.</title>
        <authorList>
            <person name="Liu B."/>
        </authorList>
    </citation>
    <scope>NUCLEOTIDE SEQUENCE [LARGE SCALE GENOMIC DNA]</scope>
    <source>
        <strain evidence="16">NLD-2019</strain>
        <tissue evidence="16">Leaf</tissue>
    </source>
</reference>
<dbReference type="FunFam" id="1.10.510.10:FF:000146">
    <property type="entry name" value="LRR receptor-like serine/threonine-protein kinase IOS1"/>
    <property type="match status" value="1"/>
</dbReference>
<evidence type="ECO:0000256" key="6">
    <source>
        <dbReference type="ARBA" id="ARBA00022741"/>
    </source>
</evidence>
<keyword evidence="10 13" id="KW-0472">Membrane</keyword>
<dbReference type="GO" id="GO:0004674">
    <property type="term" value="F:protein serine/threonine kinase activity"/>
    <property type="evidence" value="ECO:0007669"/>
    <property type="project" value="UniProtKB-KW"/>
</dbReference>
<dbReference type="InterPro" id="IPR024788">
    <property type="entry name" value="Malectin-like_Carb-bd_dom"/>
</dbReference>
<organism evidence="16 17">
    <name type="scientific">Mikania micrantha</name>
    <name type="common">bitter vine</name>
    <dbReference type="NCBI Taxonomy" id="192012"/>
    <lineage>
        <taxon>Eukaryota</taxon>
        <taxon>Viridiplantae</taxon>
        <taxon>Streptophyta</taxon>
        <taxon>Embryophyta</taxon>
        <taxon>Tracheophyta</taxon>
        <taxon>Spermatophyta</taxon>
        <taxon>Magnoliopsida</taxon>
        <taxon>eudicotyledons</taxon>
        <taxon>Gunneridae</taxon>
        <taxon>Pentapetalae</taxon>
        <taxon>asterids</taxon>
        <taxon>campanulids</taxon>
        <taxon>Asterales</taxon>
        <taxon>Asteraceae</taxon>
        <taxon>Asteroideae</taxon>
        <taxon>Heliantheae alliance</taxon>
        <taxon>Eupatorieae</taxon>
        <taxon>Mikania</taxon>
    </lineage>
</organism>
<gene>
    <name evidence="16" type="ORF">E3N88_09929</name>
</gene>
<evidence type="ECO:0000259" key="15">
    <source>
        <dbReference type="PROSITE" id="PS50011"/>
    </source>
</evidence>
<keyword evidence="7" id="KW-0418">Kinase</keyword>
<keyword evidence="8 12" id="KW-0067">ATP-binding</keyword>
<evidence type="ECO:0000256" key="13">
    <source>
        <dbReference type="SAM" id="Phobius"/>
    </source>
</evidence>
<dbReference type="PROSITE" id="PS00107">
    <property type="entry name" value="PROTEIN_KINASE_ATP"/>
    <property type="match status" value="1"/>
</dbReference>
<feature type="transmembrane region" description="Helical" evidence="13">
    <location>
        <begin position="483"/>
        <end position="507"/>
    </location>
</feature>
<keyword evidence="5 13" id="KW-0812">Transmembrane</keyword>
<dbReference type="CDD" id="cd14066">
    <property type="entry name" value="STKc_IRAK"/>
    <property type="match status" value="1"/>
</dbReference>
<dbReference type="AlphaFoldDB" id="A0A5N6PAA8"/>
<evidence type="ECO:0000256" key="11">
    <source>
        <dbReference type="ARBA" id="ARBA00023170"/>
    </source>
</evidence>
<keyword evidence="9 13" id="KW-1133">Transmembrane helix</keyword>
<feature type="binding site" evidence="12">
    <location>
        <position position="566"/>
    </location>
    <ligand>
        <name>ATP</name>
        <dbReference type="ChEBI" id="CHEBI:30616"/>
    </ligand>
</feature>
<evidence type="ECO:0000256" key="7">
    <source>
        <dbReference type="ARBA" id="ARBA00022777"/>
    </source>
</evidence>
<dbReference type="SUPFAM" id="SSF52058">
    <property type="entry name" value="L domain-like"/>
    <property type="match status" value="1"/>
</dbReference>
<dbReference type="InterPro" id="IPR032675">
    <property type="entry name" value="LRR_dom_sf"/>
</dbReference>